<comment type="subcellular location">
    <subcellularLocation>
        <location evidence="1">Nucleus</location>
        <location evidence="1">Nucleolus</location>
    </subcellularLocation>
</comment>
<protein>
    <submittedName>
        <fullName evidence="8">Ebp2p-like protein</fullName>
    </submittedName>
</protein>
<dbReference type="PANTHER" id="PTHR13028">
    <property type="entry name" value="RRNA PROCESSING PROTEIN EBNA1-BINDING PROTEIN-RELATED"/>
    <property type="match status" value="1"/>
</dbReference>
<feature type="region of interest" description="Disordered" evidence="7">
    <location>
        <begin position="345"/>
        <end position="432"/>
    </location>
</feature>
<dbReference type="OrthoDB" id="443772at2759"/>
<feature type="compositionally biased region" description="Acidic residues" evidence="7">
    <location>
        <begin position="133"/>
        <end position="167"/>
    </location>
</feature>
<evidence type="ECO:0000256" key="4">
    <source>
        <dbReference type="ARBA" id="ARBA00023054"/>
    </source>
</evidence>
<feature type="coiled-coil region" evidence="6">
    <location>
        <begin position="276"/>
        <end position="323"/>
    </location>
</feature>
<accession>J4KMG1</accession>
<sequence length="432" mass="47658">MPVLQHNKPTNRCQGKNTGSLARELQPKQAFMPDHVEADENVNSAKTATMGSASNEKWNGYQACTIMQSKALRDAASKTSLHAGESSDENEEGALKFDMEGIDDSDTSESSIELEKRLPKRTGSTESKKTPSADDDDDDEEEEEEDDEDDEDIPVSDLEDLDEEDREDLIPHTRLTINNTSALLASLDRISIPTGKTVPFASHQIIVSSTKTAESIPDVSDDLQRELAFYTQCLDAARQGRSKLLAEGVPFSRPKDYFAEMVKEDAHMEKIKAKLIEEASAKKASAEARKQRDLKKFGKQVQVAKLQERAKAKRETLEKIKTLKRKRQESSGDVGTKEGDLFDIAVDDEISKHSQRTSQRSGAGRSSSGPNTKRQKKNEKFGFGGKKKHSKSGDAMSSGDISGFNAKKMKAGSKKIKASRPGKSRRKAMSSK</sequence>
<dbReference type="GO" id="GO:0042802">
    <property type="term" value="F:identical protein binding"/>
    <property type="evidence" value="ECO:0007669"/>
    <property type="project" value="EnsemblFungi"/>
</dbReference>
<evidence type="ECO:0000256" key="6">
    <source>
        <dbReference type="SAM" id="Coils"/>
    </source>
</evidence>
<dbReference type="Pfam" id="PF05890">
    <property type="entry name" value="Ebp2"/>
    <property type="match status" value="1"/>
</dbReference>
<dbReference type="RefSeq" id="XP_008600537.1">
    <property type="nucleotide sequence ID" value="XM_008602315.1"/>
</dbReference>
<evidence type="ECO:0000256" key="7">
    <source>
        <dbReference type="SAM" id="MobiDB-lite"/>
    </source>
</evidence>
<feature type="compositionally biased region" description="Low complexity" evidence="7">
    <location>
        <begin position="356"/>
        <end position="369"/>
    </location>
</feature>
<dbReference type="GO" id="GO:0030687">
    <property type="term" value="C:preribosome, large subunit precursor"/>
    <property type="evidence" value="ECO:0007669"/>
    <property type="project" value="EnsemblFungi"/>
</dbReference>
<evidence type="ECO:0000256" key="1">
    <source>
        <dbReference type="ARBA" id="ARBA00004604"/>
    </source>
</evidence>
<proteinExistence type="inferred from homology"/>
<keyword evidence="3" id="KW-0690">Ribosome biogenesis</keyword>
<name>J4KMG1_BEAB2</name>
<feature type="region of interest" description="Disordered" evidence="7">
    <location>
        <begin position="72"/>
        <end position="171"/>
    </location>
</feature>
<dbReference type="GeneID" id="19890230"/>
<dbReference type="GO" id="GO:0034399">
    <property type="term" value="C:nuclear periphery"/>
    <property type="evidence" value="ECO:0007669"/>
    <property type="project" value="EnsemblFungi"/>
</dbReference>
<dbReference type="STRING" id="655819.J4KMG1"/>
<dbReference type="GO" id="GO:0000280">
    <property type="term" value="P:nuclear division"/>
    <property type="evidence" value="ECO:0007669"/>
    <property type="project" value="EnsemblFungi"/>
</dbReference>
<keyword evidence="9" id="KW-1185">Reference proteome</keyword>
<dbReference type="GO" id="GO:0005730">
    <property type="term" value="C:nucleolus"/>
    <property type="evidence" value="ECO:0007669"/>
    <property type="project" value="UniProtKB-SubCell"/>
</dbReference>
<dbReference type="GO" id="GO:0042273">
    <property type="term" value="P:ribosomal large subunit biogenesis"/>
    <property type="evidence" value="ECO:0007669"/>
    <property type="project" value="EnsemblFungi"/>
</dbReference>
<keyword evidence="4 6" id="KW-0175">Coiled coil</keyword>
<evidence type="ECO:0000256" key="5">
    <source>
        <dbReference type="ARBA" id="ARBA00023242"/>
    </source>
</evidence>
<evidence type="ECO:0000313" key="9">
    <source>
        <dbReference type="Proteomes" id="UP000002762"/>
    </source>
</evidence>
<feature type="compositionally biased region" description="Polar residues" evidence="7">
    <location>
        <begin position="7"/>
        <end position="20"/>
    </location>
</feature>
<dbReference type="Proteomes" id="UP000002762">
    <property type="component" value="Unassembled WGS sequence"/>
</dbReference>
<dbReference type="FunCoup" id="J4KMG1">
    <property type="interactions" value="333"/>
</dbReference>
<evidence type="ECO:0000313" key="8">
    <source>
        <dbReference type="EMBL" id="EJP63894.1"/>
    </source>
</evidence>
<dbReference type="HOGENOM" id="CLU_036007_2_0_1"/>
<dbReference type="PANTHER" id="PTHR13028:SF0">
    <property type="entry name" value="RRNA-PROCESSING PROTEIN EBP2-RELATED"/>
    <property type="match status" value="1"/>
</dbReference>
<dbReference type="EMBL" id="JH725172">
    <property type="protein sequence ID" value="EJP63894.1"/>
    <property type="molecule type" value="Genomic_DNA"/>
</dbReference>
<feature type="region of interest" description="Disordered" evidence="7">
    <location>
        <begin position="1"/>
        <end position="20"/>
    </location>
</feature>
<dbReference type="InParanoid" id="J4KMG1"/>
<gene>
    <name evidence="8" type="ORF">BBA_07218</name>
</gene>
<dbReference type="GO" id="GO:0006364">
    <property type="term" value="P:rRNA processing"/>
    <property type="evidence" value="ECO:0007669"/>
    <property type="project" value="EnsemblFungi"/>
</dbReference>
<organism evidence="8 9">
    <name type="scientific">Beauveria bassiana (strain ARSEF 2860)</name>
    <name type="common">White muscardine disease fungus</name>
    <name type="synonym">Tritirachium shiotae</name>
    <dbReference type="NCBI Taxonomy" id="655819"/>
    <lineage>
        <taxon>Eukaryota</taxon>
        <taxon>Fungi</taxon>
        <taxon>Dikarya</taxon>
        <taxon>Ascomycota</taxon>
        <taxon>Pezizomycotina</taxon>
        <taxon>Sordariomycetes</taxon>
        <taxon>Hypocreomycetidae</taxon>
        <taxon>Hypocreales</taxon>
        <taxon>Cordycipitaceae</taxon>
        <taxon>Beauveria</taxon>
    </lineage>
</organism>
<keyword evidence="5" id="KW-0539">Nucleus</keyword>
<feature type="compositionally biased region" description="Basic residues" evidence="7">
    <location>
        <begin position="407"/>
        <end position="432"/>
    </location>
</feature>
<reference evidence="8 9" key="1">
    <citation type="journal article" date="2012" name="Sci. Rep.">
        <title>Genomic perspectives on the evolution of fungal entomopathogenicity in Beauveria bassiana.</title>
        <authorList>
            <person name="Xiao G."/>
            <person name="Ying S.H."/>
            <person name="Zheng P."/>
            <person name="Wang Z.L."/>
            <person name="Zhang S."/>
            <person name="Xie X.Q."/>
            <person name="Shang Y."/>
            <person name="St Leger R.J."/>
            <person name="Zhao G.P."/>
            <person name="Wang C."/>
            <person name="Feng M.G."/>
        </authorList>
    </citation>
    <scope>NUCLEOTIDE SEQUENCE [LARGE SCALE GENOMIC DNA]</scope>
    <source>
        <strain evidence="8 9">ARSEF 2860</strain>
    </source>
</reference>
<comment type="similarity">
    <text evidence="2">Belongs to the EBP2 family.</text>
</comment>
<evidence type="ECO:0000256" key="2">
    <source>
        <dbReference type="ARBA" id="ARBA00007336"/>
    </source>
</evidence>
<dbReference type="InterPro" id="IPR008610">
    <property type="entry name" value="Ebp2"/>
</dbReference>
<evidence type="ECO:0000256" key="3">
    <source>
        <dbReference type="ARBA" id="ARBA00022517"/>
    </source>
</evidence>
<dbReference type="AlphaFoldDB" id="J4KMG1"/>